<evidence type="ECO:0000256" key="3">
    <source>
        <dbReference type="ARBA" id="ARBA00006462"/>
    </source>
</evidence>
<comment type="pathway">
    <text evidence="2">Protein modification; protein glycosylation.</text>
</comment>
<dbReference type="GO" id="GO:0000166">
    <property type="term" value="F:nucleotide binding"/>
    <property type="evidence" value="ECO:0007669"/>
    <property type="project" value="UniProtKB-KW"/>
</dbReference>
<evidence type="ECO:0000256" key="5">
    <source>
        <dbReference type="ARBA" id="ARBA00022676"/>
    </source>
</evidence>
<keyword evidence="10 12" id="KW-1133">Transmembrane helix</keyword>
<organism evidence="14 15">
    <name type="scientific">Melipona bicolor</name>
    <dbReference type="NCBI Taxonomy" id="60889"/>
    <lineage>
        <taxon>Eukaryota</taxon>
        <taxon>Metazoa</taxon>
        <taxon>Ecdysozoa</taxon>
        <taxon>Arthropoda</taxon>
        <taxon>Hexapoda</taxon>
        <taxon>Insecta</taxon>
        <taxon>Pterygota</taxon>
        <taxon>Neoptera</taxon>
        <taxon>Endopterygota</taxon>
        <taxon>Hymenoptera</taxon>
        <taxon>Apocrita</taxon>
        <taxon>Aculeata</taxon>
        <taxon>Apoidea</taxon>
        <taxon>Anthophila</taxon>
        <taxon>Apidae</taxon>
        <taxon>Melipona</taxon>
    </lineage>
</organism>
<comment type="subcellular location">
    <subcellularLocation>
        <location evidence="1">Membrane</location>
        <topology evidence="1">Single-pass type II membrane protein</topology>
    </subcellularLocation>
</comment>
<protein>
    <recommendedName>
        <fullName evidence="4">N-acetylgalactosaminide beta-1,3-galactosyltransferase</fullName>
        <ecNumber evidence="4">2.4.1.122</ecNumber>
    </recommendedName>
</protein>
<evidence type="ECO:0000313" key="14">
    <source>
        <dbReference type="EMBL" id="KAK1118267.1"/>
    </source>
</evidence>
<dbReference type="EMBL" id="JAHYIQ010000044">
    <property type="protein sequence ID" value="KAK1118267.1"/>
    <property type="molecule type" value="Genomic_DNA"/>
</dbReference>
<dbReference type="PANTHER" id="PTHR23033">
    <property type="entry name" value="BETA1,3-GALACTOSYLTRANSFERASE"/>
    <property type="match status" value="1"/>
</dbReference>
<keyword evidence="15" id="KW-1185">Reference proteome</keyword>
<dbReference type="Proteomes" id="UP001177670">
    <property type="component" value="Unassembled WGS sequence"/>
</dbReference>
<dbReference type="InterPro" id="IPR003378">
    <property type="entry name" value="Fringe-like_glycosylTrfase"/>
</dbReference>
<evidence type="ECO:0000256" key="11">
    <source>
        <dbReference type="ARBA" id="ARBA00023136"/>
    </source>
</evidence>
<comment type="caution">
    <text evidence="14">The sequence shown here is derived from an EMBL/GenBank/DDBJ whole genome shotgun (WGS) entry which is preliminary data.</text>
</comment>
<keyword evidence="9" id="KW-0735">Signal-anchor</keyword>
<name>A0AA40FFV1_9HYME</name>
<dbReference type="Pfam" id="PF02434">
    <property type="entry name" value="Fringe"/>
    <property type="match status" value="1"/>
</dbReference>
<dbReference type="AlphaFoldDB" id="A0AA40FFV1"/>
<evidence type="ECO:0000259" key="13">
    <source>
        <dbReference type="Pfam" id="PF02434"/>
    </source>
</evidence>
<dbReference type="InterPro" id="IPR026050">
    <property type="entry name" value="C1GALT1/C1GALT1_chp1"/>
</dbReference>
<keyword evidence="7 12" id="KW-0812">Transmembrane</keyword>
<gene>
    <name evidence="14" type="ORF">K0M31_015310</name>
</gene>
<dbReference type="GO" id="GO:0016263">
    <property type="term" value="F:glycoprotein-N-acetylgalactosamine 3-beta-galactosyltransferase activity"/>
    <property type="evidence" value="ECO:0007669"/>
    <property type="project" value="UniProtKB-EC"/>
</dbReference>
<keyword evidence="5" id="KW-0328">Glycosyltransferase</keyword>
<proteinExistence type="inferred from homology"/>
<feature type="transmembrane region" description="Helical" evidence="12">
    <location>
        <begin position="20"/>
        <end position="38"/>
    </location>
</feature>
<evidence type="ECO:0000256" key="7">
    <source>
        <dbReference type="ARBA" id="ARBA00022692"/>
    </source>
</evidence>
<feature type="domain" description="Fringe-like glycosyltransferase" evidence="13">
    <location>
        <begin position="145"/>
        <end position="233"/>
    </location>
</feature>
<reference evidence="14" key="1">
    <citation type="submission" date="2021-10" db="EMBL/GenBank/DDBJ databases">
        <title>Melipona bicolor Genome sequencing and assembly.</title>
        <authorList>
            <person name="Araujo N.S."/>
            <person name="Arias M.C."/>
        </authorList>
    </citation>
    <scope>NUCLEOTIDE SEQUENCE</scope>
    <source>
        <strain evidence="14">USP_2M_L1-L4_2017</strain>
        <tissue evidence="14">Whole body</tissue>
    </source>
</reference>
<keyword evidence="8" id="KW-0547">Nucleotide-binding</keyword>
<dbReference type="GO" id="GO:0016020">
    <property type="term" value="C:membrane"/>
    <property type="evidence" value="ECO:0007669"/>
    <property type="project" value="UniProtKB-SubCell"/>
</dbReference>
<sequence length="428" mass="50346">MRNQCQSCKMHLYRFKLWPVFLAGYGIGFLLAFIFFAAQDFFNDVSTCQKSKLNLYSASRSDLFKWFISDVWIKEETVFQGWKESANMTYSEWLTNRKLKTRDIDVDKYLYGSKIKEELESNWLKSHIHVTCIVFVKNIKLARSIQDTWGKHCNKIYFFGQVKDSKVPIINFDIKLVSSWQLLCEVFNYIWKSNGVLEWLIFVKDDTLVILENLRYMLGPLNYTQDHYLGHAVILWGQPYNIADAGYVISVGVLRKLIKMFDNSEKCITSGKYWKQEDYYLAKHLASIGIYPSDTRDQYLRGTFHGYPLQSLLWGIVKTGVYWTRALYPIKNECCSFMSVTFNVGESEKMYTLNYLLYHFHVLNRKAIFGSKNAVTSISDKDVWKVALKEEFNITNLNTISSEMYYEIWHSKYSEPGQLISKNYRIND</sequence>
<dbReference type="EC" id="2.4.1.122" evidence="4"/>
<evidence type="ECO:0000256" key="4">
    <source>
        <dbReference type="ARBA" id="ARBA00012557"/>
    </source>
</evidence>
<keyword evidence="11 12" id="KW-0472">Membrane</keyword>
<accession>A0AA40FFV1</accession>
<dbReference type="Gene3D" id="3.90.550.50">
    <property type="match status" value="1"/>
</dbReference>
<evidence type="ECO:0000256" key="10">
    <source>
        <dbReference type="ARBA" id="ARBA00022989"/>
    </source>
</evidence>
<evidence type="ECO:0000256" key="1">
    <source>
        <dbReference type="ARBA" id="ARBA00004606"/>
    </source>
</evidence>
<keyword evidence="6" id="KW-0808">Transferase</keyword>
<evidence type="ECO:0000256" key="2">
    <source>
        <dbReference type="ARBA" id="ARBA00004922"/>
    </source>
</evidence>
<dbReference type="PANTHER" id="PTHR23033:SF14">
    <property type="entry name" value="GLYCOPROTEIN-N-ACETYLGALACTOSAMINE 3-BETA-GALACTOSYLTRANSFERASE 1-RELATED"/>
    <property type="match status" value="1"/>
</dbReference>
<evidence type="ECO:0000256" key="12">
    <source>
        <dbReference type="SAM" id="Phobius"/>
    </source>
</evidence>
<evidence type="ECO:0000313" key="15">
    <source>
        <dbReference type="Proteomes" id="UP001177670"/>
    </source>
</evidence>
<comment type="similarity">
    <text evidence="3">Belongs to the glycosyltransferase 31 family. Beta3-Gal-T subfamily.</text>
</comment>
<evidence type="ECO:0000256" key="8">
    <source>
        <dbReference type="ARBA" id="ARBA00022741"/>
    </source>
</evidence>
<evidence type="ECO:0000256" key="6">
    <source>
        <dbReference type="ARBA" id="ARBA00022679"/>
    </source>
</evidence>
<evidence type="ECO:0000256" key="9">
    <source>
        <dbReference type="ARBA" id="ARBA00022968"/>
    </source>
</evidence>